<keyword evidence="2" id="KW-1185">Reference proteome</keyword>
<evidence type="ECO:0000313" key="1">
    <source>
        <dbReference type="EMBL" id="MCR2043191.1"/>
    </source>
</evidence>
<name>A0A9X2ML19_9FIRM</name>
<dbReference type="EMBL" id="JANJZL010000002">
    <property type="protein sequence ID" value="MCR2043191.1"/>
    <property type="molecule type" value="Genomic_DNA"/>
</dbReference>
<organism evidence="1 2">
    <name type="scientific">Anaerosalibacter massiliensis</name>
    <dbReference type="NCBI Taxonomy" id="1347392"/>
    <lineage>
        <taxon>Bacteria</taxon>
        <taxon>Bacillati</taxon>
        <taxon>Bacillota</taxon>
        <taxon>Tissierellia</taxon>
        <taxon>Tissierellales</taxon>
        <taxon>Sporanaerobacteraceae</taxon>
        <taxon>Anaerosalibacter</taxon>
    </lineage>
</organism>
<reference evidence="1" key="1">
    <citation type="submission" date="2022-07" db="EMBL/GenBank/DDBJ databases">
        <title>Enhanced cultured diversity of the mouse gut microbiota enables custom-made synthetic communities.</title>
        <authorList>
            <person name="Afrizal A."/>
        </authorList>
    </citation>
    <scope>NUCLEOTIDE SEQUENCE</scope>
    <source>
        <strain evidence="1">DSM 29482</strain>
    </source>
</reference>
<protein>
    <submittedName>
        <fullName evidence="1">Minor capsid protein</fullName>
    </submittedName>
</protein>
<sequence>MKVKAKLKLNPKAIKMMKEGAVKALPLTMEATKTEINNMQVVPKETGNLEESAVVGVEENKGYISYPGPYARKLFYHPEYNFRTDKNPNAQGRWLDPFIHGDKKHLLAKTYGKFLKENSGGVIK</sequence>
<gene>
    <name evidence="1" type="ORF">NSA23_03570</name>
</gene>
<dbReference type="RefSeq" id="WP_257490163.1">
    <property type="nucleotide sequence ID" value="NZ_JANJZL010000002.1"/>
</dbReference>
<comment type="caution">
    <text evidence="1">The sequence shown here is derived from an EMBL/GenBank/DDBJ whole genome shotgun (WGS) entry which is preliminary data.</text>
</comment>
<dbReference type="AlphaFoldDB" id="A0A9X2ML19"/>
<evidence type="ECO:0000313" key="2">
    <source>
        <dbReference type="Proteomes" id="UP001142078"/>
    </source>
</evidence>
<dbReference type="Proteomes" id="UP001142078">
    <property type="component" value="Unassembled WGS sequence"/>
</dbReference>
<accession>A0A9X2ML19</accession>
<proteinExistence type="predicted"/>